<organism evidence="3 4">
    <name type="scientific">Pseudomonas typographi</name>
    <dbReference type="NCBI Taxonomy" id="2715964"/>
    <lineage>
        <taxon>Bacteria</taxon>
        <taxon>Pseudomonadati</taxon>
        <taxon>Pseudomonadota</taxon>
        <taxon>Gammaproteobacteria</taxon>
        <taxon>Pseudomonadales</taxon>
        <taxon>Pseudomonadaceae</taxon>
        <taxon>Pseudomonas</taxon>
    </lineage>
</organism>
<dbReference type="InterPro" id="IPR009936">
    <property type="entry name" value="DUF1468"/>
</dbReference>
<sequence>MNLASKTNFYAGLLFAGIGLAALVLGRGYAMGTAARMGPGYFPTLLAGLLLVLGLVIGVRAFWQEGPQPRPFKPMPLVVMTVSVVLFALLVDRLGIAVATVILTVGARLAAPQRRWLEVVLLALALSAAAVVIFGYGLGIPFVLWPF</sequence>
<dbReference type="Proteomes" id="UP000805841">
    <property type="component" value="Unassembled WGS sequence"/>
</dbReference>
<keyword evidence="1" id="KW-1133">Transmembrane helix</keyword>
<reference evidence="3 4" key="1">
    <citation type="journal article" date="2020" name="Insects">
        <title>Bacteria Belonging to Pseudomonas typographi sp. nov. from the Bark Beetle Ips typographus Have Genomic Potential to Aid in the Host Ecology.</title>
        <authorList>
            <person name="Peral-Aranega E."/>
            <person name="Saati-Santamaria Z."/>
            <person name="Kolarik M."/>
            <person name="Rivas R."/>
            <person name="Garcia-Fraile P."/>
        </authorList>
    </citation>
    <scope>NUCLEOTIDE SEQUENCE [LARGE SCALE GENOMIC DNA]</scope>
    <source>
        <strain evidence="3 4">CA3A</strain>
    </source>
</reference>
<feature type="transmembrane region" description="Helical" evidence="1">
    <location>
        <begin position="12"/>
        <end position="30"/>
    </location>
</feature>
<proteinExistence type="predicted"/>
<evidence type="ECO:0000313" key="3">
    <source>
        <dbReference type="EMBL" id="MBD1601768.1"/>
    </source>
</evidence>
<keyword evidence="1" id="KW-0472">Membrane</keyword>
<comment type="caution">
    <text evidence="3">The sequence shown here is derived from an EMBL/GenBank/DDBJ whole genome shotgun (WGS) entry which is preliminary data.</text>
</comment>
<keyword evidence="4" id="KW-1185">Reference proteome</keyword>
<accession>A0ABR7Z925</accession>
<evidence type="ECO:0000256" key="1">
    <source>
        <dbReference type="SAM" id="Phobius"/>
    </source>
</evidence>
<feature type="domain" description="DUF1468" evidence="2">
    <location>
        <begin position="11"/>
        <end position="142"/>
    </location>
</feature>
<keyword evidence="1" id="KW-0812">Transmembrane</keyword>
<name>A0ABR7Z925_9PSED</name>
<dbReference type="Pfam" id="PF07331">
    <property type="entry name" value="TctB"/>
    <property type="match status" value="1"/>
</dbReference>
<evidence type="ECO:0000259" key="2">
    <source>
        <dbReference type="Pfam" id="PF07331"/>
    </source>
</evidence>
<feature type="transmembrane region" description="Helical" evidence="1">
    <location>
        <begin position="42"/>
        <end position="63"/>
    </location>
</feature>
<dbReference type="EMBL" id="JAAOCA010000041">
    <property type="protein sequence ID" value="MBD1601768.1"/>
    <property type="molecule type" value="Genomic_DNA"/>
</dbReference>
<feature type="transmembrane region" description="Helical" evidence="1">
    <location>
        <begin position="75"/>
        <end position="107"/>
    </location>
</feature>
<dbReference type="RefSeq" id="WP_190425662.1">
    <property type="nucleotide sequence ID" value="NZ_JAAOCA010000041.1"/>
</dbReference>
<gene>
    <name evidence="3" type="ORF">HAQ05_24115</name>
</gene>
<protein>
    <submittedName>
        <fullName evidence="3">Tripartite tricarboxylate transporter TctB family protein</fullName>
    </submittedName>
</protein>
<feature type="transmembrane region" description="Helical" evidence="1">
    <location>
        <begin position="119"/>
        <end position="144"/>
    </location>
</feature>
<evidence type="ECO:0000313" key="4">
    <source>
        <dbReference type="Proteomes" id="UP000805841"/>
    </source>
</evidence>